<dbReference type="Pfam" id="PF07681">
    <property type="entry name" value="DoxX"/>
    <property type="match status" value="1"/>
</dbReference>
<evidence type="ECO:0000256" key="3">
    <source>
        <dbReference type="ARBA" id="ARBA00022692"/>
    </source>
</evidence>
<evidence type="ECO:0000256" key="2">
    <source>
        <dbReference type="ARBA" id="ARBA00022475"/>
    </source>
</evidence>
<evidence type="ECO:0000313" key="7">
    <source>
        <dbReference type="EMBL" id="OIR18439.1"/>
    </source>
</evidence>
<keyword evidence="5 6" id="KW-0472">Membrane</keyword>
<protein>
    <recommendedName>
        <fullName evidence="8">DoxX</fullName>
    </recommendedName>
</protein>
<feature type="transmembrane region" description="Helical" evidence="6">
    <location>
        <begin position="82"/>
        <end position="109"/>
    </location>
</feature>
<proteinExistence type="predicted"/>
<reference evidence="7" key="1">
    <citation type="submission" date="2016-10" db="EMBL/GenBank/DDBJ databases">
        <title>Sequence of Gallionella enrichment culture.</title>
        <authorList>
            <person name="Poehlein A."/>
            <person name="Muehling M."/>
            <person name="Daniel R."/>
        </authorList>
    </citation>
    <scope>NUCLEOTIDE SEQUENCE</scope>
</reference>
<evidence type="ECO:0000256" key="6">
    <source>
        <dbReference type="SAM" id="Phobius"/>
    </source>
</evidence>
<dbReference type="GO" id="GO:0005886">
    <property type="term" value="C:plasma membrane"/>
    <property type="evidence" value="ECO:0007669"/>
    <property type="project" value="UniProtKB-SubCell"/>
</dbReference>
<keyword evidence="4 6" id="KW-1133">Transmembrane helix</keyword>
<evidence type="ECO:0008006" key="8">
    <source>
        <dbReference type="Google" id="ProtNLM"/>
    </source>
</evidence>
<organism evidence="7">
    <name type="scientific">mine drainage metagenome</name>
    <dbReference type="NCBI Taxonomy" id="410659"/>
    <lineage>
        <taxon>unclassified sequences</taxon>
        <taxon>metagenomes</taxon>
        <taxon>ecological metagenomes</taxon>
    </lineage>
</organism>
<feature type="transmembrane region" description="Helical" evidence="6">
    <location>
        <begin position="121"/>
        <end position="144"/>
    </location>
</feature>
<dbReference type="PANTHER" id="PTHR33452:SF1">
    <property type="entry name" value="INNER MEMBRANE PROTEIN YPHA-RELATED"/>
    <property type="match status" value="1"/>
</dbReference>
<evidence type="ECO:0000256" key="4">
    <source>
        <dbReference type="ARBA" id="ARBA00022989"/>
    </source>
</evidence>
<comment type="subcellular location">
    <subcellularLocation>
        <location evidence="1">Cell membrane</location>
        <topology evidence="1">Multi-pass membrane protein</topology>
    </subcellularLocation>
</comment>
<keyword evidence="3 6" id="KW-0812">Transmembrane</keyword>
<keyword evidence="2" id="KW-1003">Cell membrane</keyword>
<evidence type="ECO:0000256" key="1">
    <source>
        <dbReference type="ARBA" id="ARBA00004651"/>
    </source>
</evidence>
<accession>A0A1J5TBZ7</accession>
<dbReference type="InterPro" id="IPR032808">
    <property type="entry name" value="DoxX"/>
</dbReference>
<dbReference type="PANTHER" id="PTHR33452">
    <property type="entry name" value="OXIDOREDUCTASE CATD-RELATED"/>
    <property type="match status" value="1"/>
</dbReference>
<name>A0A1J5TBZ7_9ZZZZ</name>
<evidence type="ECO:0000256" key="5">
    <source>
        <dbReference type="ARBA" id="ARBA00023136"/>
    </source>
</evidence>
<dbReference type="AlphaFoldDB" id="A0A1J5TBZ7"/>
<sequence>MTLLARLMRYYFSAAHLPEYLAPLMDLGLRLYLANVFFKSGLTKIQNWDSTLYLFSDVYQVPLLNTDVAAYMATAGELGLSVLLVLGLFGRFAAAGLFILNAVAAYSYYSGLSEAGLFQHFSWGILLAVLLVLSRGQWSCDAWLEKSLKASARR</sequence>
<dbReference type="InterPro" id="IPR051907">
    <property type="entry name" value="DoxX-like_oxidoreductase"/>
</dbReference>
<dbReference type="EMBL" id="MLJW01000003">
    <property type="protein sequence ID" value="OIR18439.1"/>
    <property type="molecule type" value="Genomic_DNA"/>
</dbReference>
<gene>
    <name evidence="7" type="ORF">GALL_17680</name>
</gene>
<comment type="caution">
    <text evidence="7">The sequence shown here is derived from an EMBL/GenBank/DDBJ whole genome shotgun (WGS) entry which is preliminary data.</text>
</comment>